<evidence type="ECO:0000256" key="3">
    <source>
        <dbReference type="ARBA" id="ARBA00022824"/>
    </source>
</evidence>
<reference evidence="8" key="1">
    <citation type="submission" date="2015-07" db="EMBL/GenBank/DDBJ databases">
        <title>Transcriptome Assembly of Anthurium amnicola.</title>
        <authorList>
            <person name="Suzuki J."/>
        </authorList>
    </citation>
    <scope>NUCLEOTIDE SEQUENCE</scope>
</reference>
<keyword evidence="5 6" id="KW-0472">Membrane</keyword>
<feature type="domain" description="Reticulon" evidence="7">
    <location>
        <begin position="130"/>
        <end position="313"/>
    </location>
</feature>
<keyword evidence="4 6" id="KW-1133">Transmembrane helix</keyword>
<comment type="caution">
    <text evidence="6">Lacks conserved residue(s) required for the propagation of feature annotation.</text>
</comment>
<accession>A0A1D1Z8G3</accession>
<name>A0A1D1Z8G3_9ARAE</name>
<dbReference type="PROSITE" id="PS50845">
    <property type="entry name" value="RETICULON"/>
    <property type="match status" value="1"/>
</dbReference>
<evidence type="ECO:0000256" key="5">
    <source>
        <dbReference type="ARBA" id="ARBA00023136"/>
    </source>
</evidence>
<gene>
    <name evidence="8" type="primary">RTNLB16</name>
    <name evidence="8" type="ORF">g.62520</name>
</gene>
<evidence type="ECO:0000256" key="6">
    <source>
        <dbReference type="RuleBase" id="RU363132"/>
    </source>
</evidence>
<evidence type="ECO:0000256" key="2">
    <source>
        <dbReference type="ARBA" id="ARBA00022692"/>
    </source>
</evidence>
<dbReference type="EMBL" id="GDJX01004752">
    <property type="protein sequence ID" value="JAT63184.1"/>
    <property type="molecule type" value="Transcribed_RNA"/>
</dbReference>
<dbReference type="Pfam" id="PF02453">
    <property type="entry name" value="Reticulon"/>
    <property type="match status" value="1"/>
</dbReference>
<proteinExistence type="predicted"/>
<protein>
    <recommendedName>
        <fullName evidence="6">Reticulon-like protein</fullName>
    </recommendedName>
</protein>
<organism evidence="8">
    <name type="scientific">Anthurium amnicola</name>
    <dbReference type="NCBI Taxonomy" id="1678845"/>
    <lineage>
        <taxon>Eukaryota</taxon>
        <taxon>Viridiplantae</taxon>
        <taxon>Streptophyta</taxon>
        <taxon>Embryophyta</taxon>
        <taxon>Tracheophyta</taxon>
        <taxon>Spermatophyta</taxon>
        <taxon>Magnoliopsida</taxon>
        <taxon>Liliopsida</taxon>
        <taxon>Araceae</taxon>
        <taxon>Pothoideae</taxon>
        <taxon>Potheae</taxon>
        <taxon>Anthurium</taxon>
    </lineage>
</organism>
<keyword evidence="2 6" id="KW-0812">Transmembrane</keyword>
<dbReference type="GO" id="GO:0009617">
    <property type="term" value="P:response to bacterium"/>
    <property type="evidence" value="ECO:0007669"/>
    <property type="project" value="InterPro"/>
</dbReference>
<evidence type="ECO:0000256" key="1">
    <source>
        <dbReference type="ARBA" id="ARBA00004477"/>
    </source>
</evidence>
<dbReference type="AlphaFoldDB" id="A0A1D1Z8G3"/>
<sequence length="315" mass="35793">MSGILSPHMNWVNSARGASHKRLLEGRSYFSGAQNFLIFENREEYSFLVHLLLCLLRLHTYKGFYLVSISVGLGHRMESSSQDVCNVESSSDARKDRSLEQCGPSAAVCPGYRLFNRQRSIRQIMGSGKAADVILWKRRRMSFGVVAVATAAWLLVEWSGLSFLSISSDVLLILIVIQFIRANFAVLLNKQLQPLPELVLSEEMVNNTAASFRVKINSMLLMAHDITLGKDFRLFFKVVVCLWLLSVIGSFFSFLTLAYIGIIVSITMPALYNKYEEHVDRYAGLVHQKFSKHYNIVDENIIQRLPKRFSKNKDV</sequence>
<dbReference type="InterPro" id="IPR003388">
    <property type="entry name" value="Reticulon"/>
</dbReference>
<dbReference type="PANTHER" id="PTHR10994:SF67">
    <property type="entry name" value="RETICULON-LIKE PROTEIN B16"/>
    <property type="match status" value="1"/>
</dbReference>
<dbReference type="PANTHER" id="PTHR10994">
    <property type="entry name" value="RETICULON"/>
    <property type="match status" value="1"/>
</dbReference>
<keyword evidence="3 6" id="KW-0256">Endoplasmic reticulum</keyword>
<dbReference type="GO" id="GO:0005789">
    <property type="term" value="C:endoplasmic reticulum membrane"/>
    <property type="evidence" value="ECO:0007669"/>
    <property type="project" value="UniProtKB-SubCell"/>
</dbReference>
<evidence type="ECO:0000259" key="7">
    <source>
        <dbReference type="PROSITE" id="PS50845"/>
    </source>
</evidence>
<evidence type="ECO:0000313" key="8">
    <source>
        <dbReference type="EMBL" id="JAT63184.1"/>
    </source>
</evidence>
<comment type="subcellular location">
    <subcellularLocation>
        <location evidence="1 6">Endoplasmic reticulum membrane</location>
        <topology evidence="1 6">Multi-pass membrane protein</topology>
    </subcellularLocation>
</comment>
<evidence type="ECO:0000256" key="4">
    <source>
        <dbReference type="ARBA" id="ARBA00022989"/>
    </source>
</evidence>
<dbReference type="InterPro" id="IPR045064">
    <property type="entry name" value="Reticulon-like"/>
</dbReference>
<feature type="transmembrane region" description="Helical" evidence="6">
    <location>
        <begin position="234"/>
        <end position="266"/>
    </location>
</feature>